<dbReference type="HOGENOM" id="CLU_2217506_0_0_7"/>
<protein>
    <submittedName>
        <fullName evidence="1">Uncharacterized protein</fullName>
    </submittedName>
</protein>
<organism evidence="1 2">
    <name type="scientific">Anaeromyxobacter dehalogenans (strain ATCC BAA-258 / DSM 21875 / 2CP-1)</name>
    <dbReference type="NCBI Taxonomy" id="455488"/>
    <lineage>
        <taxon>Bacteria</taxon>
        <taxon>Pseudomonadati</taxon>
        <taxon>Myxococcota</taxon>
        <taxon>Myxococcia</taxon>
        <taxon>Myxococcales</taxon>
        <taxon>Cystobacterineae</taxon>
        <taxon>Anaeromyxobacteraceae</taxon>
        <taxon>Anaeromyxobacter</taxon>
    </lineage>
</organism>
<reference evidence="1" key="1">
    <citation type="submission" date="2009-01" db="EMBL/GenBank/DDBJ databases">
        <title>Complete sequence of Anaeromyxobacter dehalogenans 2CP-1.</title>
        <authorList>
            <consortium name="US DOE Joint Genome Institute"/>
            <person name="Lucas S."/>
            <person name="Copeland A."/>
            <person name="Lapidus A."/>
            <person name="Glavina del Rio T."/>
            <person name="Dalin E."/>
            <person name="Tice H."/>
            <person name="Bruce D."/>
            <person name="Goodwin L."/>
            <person name="Pitluck S."/>
            <person name="Saunders E."/>
            <person name="Brettin T."/>
            <person name="Detter J.C."/>
            <person name="Han C."/>
            <person name="Larimer F."/>
            <person name="Land M."/>
            <person name="Hauser L."/>
            <person name="Kyrpides N."/>
            <person name="Ovchinnikova G."/>
            <person name="Beliaev A.S."/>
            <person name="Richardson P."/>
        </authorList>
    </citation>
    <scope>NUCLEOTIDE SEQUENCE</scope>
    <source>
        <strain evidence="1">2CP-1</strain>
    </source>
</reference>
<keyword evidence="2" id="KW-1185">Reference proteome</keyword>
<dbReference type="RefSeq" id="WP_012632005.1">
    <property type="nucleotide sequence ID" value="NC_011891.1"/>
</dbReference>
<sequence length="105" mass="11659">MADFVIRAVERLREDPGFSRNRYFVALSSPEGKRALRIHRHLRSLEHDLSDGATATVAHDAERVRLTLRGKRGARTAWLTRAEYRLLLTSPVARAALAAGGLDPG</sequence>
<dbReference type="KEGG" id="acp:A2cp1_0601"/>
<evidence type="ECO:0000313" key="1">
    <source>
        <dbReference type="EMBL" id="ACL63958.1"/>
    </source>
</evidence>
<dbReference type="Proteomes" id="UP000007089">
    <property type="component" value="Chromosome"/>
</dbReference>
<dbReference type="AlphaFoldDB" id="B8JC36"/>
<proteinExistence type="predicted"/>
<name>B8JC36_ANAD2</name>
<accession>B8JC36</accession>
<evidence type="ECO:0000313" key="2">
    <source>
        <dbReference type="Proteomes" id="UP000007089"/>
    </source>
</evidence>
<gene>
    <name evidence="1" type="ordered locus">A2cp1_0601</name>
</gene>
<dbReference type="EMBL" id="CP001359">
    <property type="protein sequence ID" value="ACL63958.1"/>
    <property type="molecule type" value="Genomic_DNA"/>
</dbReference>